<reference evidence="3" key="1">
    <citation type="submission" date="2017-09" db="EMBL/GenBank/DDBJ databases">
        <title>Depth-based differentiation of microbial function through sediment-hosted aquifers and enrichment of novel symbionts in the deep terrestrial subsurface.</title>
        <authorList>
            <person name="Probst A.J."/>
            <person name="Ladd B."/>
            <person name="Jarett J.K."/>
            <person name="Geller-Mcgrath D.E."/>
            <person name="Sieber C.M.K."/>
            <person name="Emerson J.B."/>
            <person name="Anantharaman K."/>
            <person name="Thomas B.C."/>
            <person name="Malmstrom R."/>
            <person name="Stieglmeier M."/>
            <person name="Klingl A."/>
            <person name="Woyke T."/>
            <person name="Ryan C.M."/>
            <person name="Banfield J.F."/>
        </authorList>
    </citation>
    <scope>NUCLEOTIDE SEQUENCE [LARGE SCALE GENOMIC DNA]</scope>
</reference>
<feature type="coiled-coil region" evidence="1">
    <location>
        <begin position="28"/>
        <end position="55"/>
    </location>
</feature>
<evidence type="ECO:0000256" key="1">
    <source>
        <dbReference type="SAM" id="Coils"/>
    </source>
</evidence>
<sequence>MTTQSKNIVLPKSALKERGVVILPLLEYEKIKKENEEMRKRIQMWKEEEEVLEIIEEGEKEYQEGKLKSIKSLKELR</sequence>
<dbReference type="Proteomes" id="UP000230088">
    <property type="component" value="Unassembled WGS sequence"/>
</dbReference>
<accession>A0A2H0YL13</accession>
<protein>
    <submittedName>
        <fullName evidence="2">Uncharacterized protein</fullName>
    </submittedName>
</protein>
<dbReference type="AlphaFoldDB" id="A0A2H0YL13"/>
<evidence type="ECO:0000313" key="2">
    <source>
        <dbReference type="EMBL" id="PIS39191.1"/>
    </source>
</evidence>
<proteinExistence type="predicted"/>
<gene>
    <name evidence="2" type="ORF">COT33_03255</name>
</gene>
<evidence type="ECO:0000313" key="3">
    <source>
        <dbReference type="Proteomes" id="UP000230088"/>
    </source>
</evidence>
<keyword evidence="1" id="KW-0175">Coiled coil</keyword>
<organism evidence="2 3">
    <name type="scientific">Candidatus Nealsonbacteria bacterium CG08_land_8_20_14_0_20_38_20</name>
    <dbReference type="NCBI Taxonomy" id="1974705"/>
    <lineage>
        <taxon>Bacteria</taxon>
        <taxon>Candidatus Nealsoniibacteriota</taxon>
    </lineage>
</organism>
<name>A0A2H0YL13_9BACT</name>
<comment type="caution">
    <text evidence="2">The sequence shown here is derived from an EMBL/GenBank/DDBJ whole genome shotgun (WGS) entry which is preliminary data.</text>
</comment>
<dbReference type="EMBL" id="PEYD01000063">
    <property type="protein sequence ID" value="PIS39191.1"/>
    <property type="molecule type" value="Genomic_DNA"/>
</dbReference>